<sequence>MTQELSGVGDAIDQSVGFPMMASGIRNIGNYEPIDWLLERESPFETTAVGTEMRKKSNNTIRFDYGHQWSATIRASVFRTVIYIIPEFVIDLVLFSI</sequence>
<reference evidence="1" key="1">
    <citation type="submission" date="2020-08" db="EMBL/GenBank/DDBJ databases">
        <title>Genome sequencing and assembly of the red palm weevil Rhynchophorus ferrugineus.</title>
        <authorList>
            <person name="Dias G.B."/>
            <person name="Bergman C.M."/>
            <person name="Manee M."/>
        </authorList>
    </citation>
    <scope>NUCLEOTIDE SEQUENCE</scope>
    <source>
        <strain evidence="1">AA-2017</strain>
        <tissue evidence="1">Whole larva</tissue>
    </source>
</reference>
<proteinExistence type="predicted"/>
<dbReference type="Proteomes" id="UP000625711">
    <property type="component" value="Unassembled WGS sequence"/>
</dbReference>
<dbReference type="AlphaFoldDB" id="A0A834HU67"/>
<dbReference type="EMBL" id="JAACXV010014308">
    <property type="protein sequence ID" value="KAF7268685.1"/>
    <property type="molecule type" value="Genomic_DNA"/>
</dbReference>
<evidence type="ECO:0000313" key="2">
    <source>
        <dbReference type="Proteomes" id="UP000625711"/>
    </source>
</evidence>
<organism evidence="1 2">
    <name type="scientific">Rhynchophorus ferrugineus</name>
    <name type="common">Red palm weevil</name>
    <name type="synonym">Curculio ferrugineus</name>
    <dbReference type="NCBI Taxonomy" id="354439"/>
    <lineage>
        <taxon>Eukaryota</taxon>
        <taxon>Metazoa</taxon>
        <taxon>Ecdysozoa</taxon>
        <taxon>Arthropoda</taxon>
        <taxon>Hexapoda</taxon>
        <taxon>Insecta</taxon>
        <taxon>Pterygota</taxon>
        <taxon>Neoptera</taxon>
        <taxon>Endopterygota</taxon>
        <taxon>Coleoptera</taxon>
        <taxon>Polyphaga</taxon>
        <taxon>Cucujiformia</taxon>
        <taxon>Curculionidae</taxon>
        <taxon>Dryophthorinae</taxon>
        <taxon>Rhynchophorus</taxon>
    </lineage>
</organism>
<gene>
    <name evidence="1" type="ORF">GWI33_018225</name>
</gene>
<evidence type="ECO:0000313" key="1">
    <source>
        <dbReference type="EMBL" id="KAF7268685.1"/>
    </source>
</evidence>
<keyword evidence="2" id="KW-1185">Reference proteome</keyword>
<comment type="caution">
    <text evidence="1">The sequence shown here is derived from an EMBL/GenBank/DDBJ whole genome shotgun (WGS) entry which is preliminary data.</text>
</comment>
<accession>A0A834HU67</accession>
<name>A0A834HU67_RHYFE</name>
<protein>
    <submittedName>
        <fullName evidence="1">Uncharacterized protein</fullName>
    </submittedName>
</protein>